<proteinExistence type="predicted"/>
<gene>
    <name evidence="1" type="ORF">FBU59_000174</name>
</gene>
<keyword evidence="2" id="KW-1185">Reference proteome</keyword>
<name>A0ACC1JHJ6_9FUNG</name>
<evidence type="ECO:0000313" key="1">
    <source>
        <dbReference type="EMBL" id="KAJ1951409.1"/>
    </source>
</evidence>
<dbReference type="Proteomes" id="UP001150603">
    <property type="component" value="Unassembled WGS sequence"/>
</dbReference>
<protein>
    <submittedName>
        <fullName evidence="1">Uncharacterized protein</fullName>
    </submittedName>
</protein>
<comment type="caution">
    <text evidence="1">The sequence shown here is derived from an EMBL/GenBank/DDBJ whole genome shotgun (WGS) entry which is preliminary data.</text>
</comment>
<organism evidence="1 2">
    <name type="scientific">Linderina macrospora</name>
    <dbReference type="NCBI Taxonomy" id="4868"/>
    <lineage>
        <taxon>Eukaryota</taxon>
        <taxon>Fungi</taxon>
        <taxon>Fungi incertae sedis</taxon>
        <taxon>Zoopagomycota</taxon>
        <taxon>Kickxellomycotina</taxon>
        <taxon>Kickxellomycetes</taxon>
        <taxon>Kickxellales</taxon>
        <taxon>Kickxellaceae</taxon>
        <taxon>Linderina</taxon>
    </lineage>
</organism>
<dbReference type="EMBL" id="JANBPW010000018">
    <property type="protein sequence ID" value="KAJ1951409.1"/>
    <property type="molecule type" value="Genomic_DNA"/>
</dbReference>
<accession>A0ACC1JHJ6</accession>
<reference evidence="1" key="1">
    <citation type="submission" date="2022-07" db="EMBL/GenBank/DDBJ databases">
        <title>Phylogenomic reconstructions and comparative analyses of Kickxellomycotina fungi.</title>
        <authorList>
            <person name="Reynolds N.K."/>
            <person name="Stajich J.E."/>
            <person name="Barry K."/>
            <person name="Grigoriev I.V."/>
            <person name="Crous P."/>
            <person name="Smith M.E."/>
        </authorList>
    </citation>
    <scope>NUCLEOTIDE SEQUENCE</scope>
    <source>
        <strain evidence="1">NRRL 5244</strain>
    </source>
</reference>
<sequence length="577" mass="63103">MQHSDQSPNSEDVVFDSPTDFKTTSELTPVGNIGSQVSKGVNSDQFGNEKQLVNEQEAGRVAAPANKYDVFAWIKYIWHTYKLQCCLAIWLLITAYFIASMALKEKTQLSDILPFILLYVFISFKILFAFVDTALITKPVGKFYDSAVTQRLARIPVKFQYMFGGVVLLALVLGVSLGLPNSENGNRGSRMQSLLGIAIITLLLVATSRNPREIQWRTVIVGYLMQFCLGCIVVKTNWGNDLFQWIASRAADLLYFSHYGTVFLLGDDIANLGVFTISVFPAVVFFAAFVQMVYYLGGMQWLLKHLGWFFQQTLDTSGAESIVAAASPFIGQSENVLLVKDYLEHMTNSEIHACMTAGFSTISGSGLQGYIALGVNARNIITACIMSIPCSLALSKIRYPETEESLTRNGAAVGINLSLLIAANLIAIISLVNLVNFFLTWFGQFITIHALTLELILSYLLYPYAWLLGVPKVDILKVSQLLGLKFVANEFVAYMTLNTKDATTGMTLAETLTTRGHAIAEFSLCGFGNLGSIAMQIGSLGSLAPSRKADFSRLALSACITGSIATTLTAAIISMVM</sequence>
<evidence type="ECO:0000313" key="2">
    <source>
        <dbReference type="Proteomes" id="UP001150603"/>
    </source>
</evidence>